<dbReference type="InterPro" id="IPR019201">
    <property type="entry name" value="DUF2065"/>
</dbReference>
<dbReference type="AlphaFoldDB" id="K8NZP5"/>
<dbReference type="Proteomes" id="UP000001095">
    <property type="component" value="Unassembled WGS sequence"/>
</dbReference>
<dbReference type="OrthoDB" id="9815199at2"/>
<proteinExistence type="predicted"/>
<dbReference type="Pfam" id="PF09838">
    <property type="entry name" value="DUF2065"/>
    <property type="match status" value="1"/>
</dbReference>
<evidence type="ECO:0000313" key="2">
    <source>
        <dbReference type="EMBL" id="EKS35782.1"/>
    </source>
</evidence>
<dbReference type="EMBL" id="AGWY01000008">
    <property type="protein sequence ID" value="EKS35782.1"/>
    <property type="molecule type" value="Genomic_DNA"/>
</dbReference>
<keyword evidence="1" id="KW-1133">Transmembrane helix</keyword>
<feature type="transmembrane region" description="Helical" evidence="1">
    <location>
        <begin position="6"/>
        <end position="24"/>
    </location>
</feature>
<keyword evidence="1" id="KW-0472">Membrane</keyword>
<keyword evidence="3" id="KW-1185">Reference proteome</keyword>
<keyword evidence="1" id="KW-0812">Transmembrane</keyword>
<dbReference type="PATRIC" id="fig|883079.3.peg.2024"/>
<evidence type="ECO:0008006" key="4">
    <source>
        <dbReference type="Google" id="ProtNLM"/>
    </source>
</evidence>
<reference evidence="2 3" key="1">
    <citation type="submission" date="2012-04" db="EMBL/GenBank/DDBJ databases">
        <title>The Genome Sequence of Afipia clevelandensis ATCC 49720.</title>
        <authorList>
            <consortium name="The Broad Institute Genome Sequencing Platform"/>
            <person name="Earl A."/>
            <person name="Ward D."/>
            <person name="Feldgarden M."/>
            <person name="Gevers D."/>
            <person name="Huys G."/>
            <person name="Walker B."/>
            <person name="Young S.K."/>
            <person name="Zeng Q."/>
            <person name="Gargeya S."/>
            <person name="Fitzgerald M."/>
            <person name="Haas B."/>
            <person name="Abouelleil A."/>
            <person name="Alvarado L."/>
            <person name="Arachchi H.M."/>
            <person name="Berlin A."/>
            <person name="Chapman S.B."/>
            <person name="Goldberg J."/>
            <person name="Griggs A."/>
            <person name="Gujja S."/>
            <person name="Hansen M."/>
            <person name="Howarth C."/>
            <person name="Imamovic A."/>
            <person name="Larimer J."/>
            <person name="McCowen C."/>
            <person name="Montmayeur A."/>
            <person name="Murphy C."/>
            <person name="Neiman D."/>
            <person name="Pearson M."/>
            <person name="Priest M."/>
            <person name="Roberts A."/>
            <person name="Saif S."/>
            <person name="Shea T."/>
            <person name="Sisk P."/>
            <person name="Sykes S."/>
            <person name="Wortman J."/>
            <person name="Nusbaum C."/>
            <person name="Birren B."/>
        </authorList>
    </citation>
    <scope>NUCLEOTIDE SEQUENCE [LARGE SCALE GENOMIC DNA]</scope>
    <source>
        <strain evidence="2 3">ATCC 49720</strain>
    </source>
</reference>
<dbReference type="HOGENOM" id="CLU_179416_2_1_5"/>
<evidence type="ECO:0000256" key="1">
    <source>
        <dbReference type="SAM" id="Phobius"/>
    </source>
</evidence>
<organism evidence="2 3">
    <name type="scientific">Afipia clevelandensis ATCC 49720</name>
    <dbReference type="NCBI Taxonomy" id="883079"/>
    <lineage>
        <taxon>Bacteria</taxon>
        <taxon>Pseudomonadati</taxon>
        <taxon>Pseudomonadota</taxon>
        <taxon>Alphaproteobacteria</taxon>
        <taxon>Hyphomicrobiales</taxon>
        <taxon>Nitrobacteraceae</taxon>
        <taxon>Afipia</taxon>
    </lineage>
</organism>
<accession>K8NZP5</accession>
<comment type="caution">
    <text evidence="2">The sequence shown here is derived from an EMBL/GenBank/DDBJ whole genome shotgun (WGS) entry which is preliminary data.</text>
</comment>
<dbReference type="PANTHER" id="PTHR38602:SF1">
    <property type="entry name" value="INNER MEMBRANE PROTEIN"/>
    <property type="match status" value="1"/>
</dbReference>
<dbReference type="PANTHER" id="PTHR38602">
    <property type="entry name" value="INNER MEMBRANE PROTEIN-RELATED"/>
    <property type="match status" value="1"/>
</dbReference>
<name>K8NZP5_9BRAD</name>
<sequence>MKSFGYGDLLVGIGVMLVLEGLLFTALPNWMRSAMQSALASPDNILRIVGLVSAVIGLFLIWLVRH</sequence>
<evidence type="ECO:0000313" key="3">
    <source>
        <dbReference type="Proteomes" id="UP000001095"/>
    </source>
</evidence>
<gene>
    <name evidence="2" type="ORF">HMPREF9696_01994</name>
</gene>
<feature type="transmembrane region" description="Helical" evidence="1">
    <location>
        <begin position="45"/>
        <end position="64"/>
    </location>
</feature>
<dbReference type="RefSeq" id="WP_002712860.1">
    <property type="nucleotide sequence ID" value="NZ_KB375281.1"/>
</dbReference>
<protein>
    <recommendedName>
        <fullName evidence="4">DUF2065 domain-containing protein</fullName>
    </recommendedName>
</protein>